<organism evidence="1 2">
    <name type="scientific">Cymbomonas tetramitiformis</name>
    <dbReference type="NCBI Taxonomy" id="36881"/>
    <lineage>
        <taxon>Eukaryota</taxon>
        <taxon>Viridiplantae</taxon>
        <taxon>Chlorophyta</taxon>
        <taxon>Pyramimonadophyceae</taxon>
        <taxon>Pyramimonadales</taxon>
        <taxon>Pyramimonadaceae</taxon>
        <taxon>Cymbomonas</taxon>
    </lineage>
</organism>
<evidence type="ECO:0000313" key="1">
    <source>
        <dbReference type="EMBL" id="KAK3276478.1"/>
    </source>
</evidence>
<dbReference type="EMBL" id="LGRX02006535">
    <property type="protein sequence ID" value="KAK3276478.1"/>
    <property type="molecule type" value="Genomic_DNA"/>
</dbReference>
<reference evidence="1 2" key="1">
    <citation type="journal article" date="2015" name="Genome Biol. Evol.">
        <title>Comparative Genomics of a Bacterivorous Green Alga Reveals Evolutionary Causalities and Consequences of Phago-Mixotrophic Mode of Nutrition.</title>
        <authorList>
            <person name="Burns J.A."/>
            <person name="Paasch A."/>
            <person name="Narechania A."/>
            <person name="Kim E."/>
        </authorList>
    </citation>
    <scope>NUCLEOTIDE SEQUENCE [LARGE SCALE GENOMIC DNA]</scope>
    <source>
        <strain evidence="1 2">PLY_AMNH</strain>
    </source>
</reference>
<protein>
    <submittedName>
        <fullName evidence="1">Uncharacterized protein</fullName>
    </submittedName>
</protein>
<accession>A0AAE0GEB2</accession>
<gene>
    <name evidence="1" type="ORF">CYMTET_15446</name>
</gene>
<evidence type="ECO:0000313" key="2">
    <source>
        <dbReference type="Proteomes" id="UP001190700"/>
    </source>
</evidence>
<proteinExistence type="predicted"/>
<sequence length="159" mass="17388">MSETASSELSGGTLEEEEALLWQGLKALEESLETLKTVAAEVDEKRSAKSSWQNSGSHFCKGCGCHKEHNKFVGGPLPEVPPTERLLSEVTQNMDALMARFTKRDSGLENKLSQLRDGVEVAIGAYKRASDACCTQTTVIHCNNCKRRGRGFRGVRLAS</sequence>
<dbReference type="AlphaFoldDB" id="A0AAE0GEB2"/>
<comment type="caution">
    <text evidence="1">The sequence shown here is derived from an EMBL/GenBank/DDBJ whole genome shotgun (WGS) entry which is preliminary data.</text>
</comment>
<keyword evidence="2" id="KW-1185">Reference proteome</keyword>
<dbReference type="Proteomes" id="UP001190700">
    <property type="component" value="Unassembled WGS sequence"/>
</dbReference>
<name>A0AAE0GEB2_9CHLO</name>